<dbReference type="InterPro" id="IPR052526">
    <property type="entry name" value="HTH-type_Bedaq_tolerance"/>
</dbReference>
<gene>
    <name evidence="2" type="ORF">SFUL_4062</name>
</gene>
<dbReference type="GO" id="GO:0003700">
    <property type="term" value="F:DNA-binding transcription factor activity"/>
    <property type="evidence" value="ECO:0007669"/>
    <property type="project" value="InterPro"/>
</dbReference>
<sequence>MRAGAEGSGRVDMPLDRIERETMLLGRYMHLLTPRVEWRLDRSAYILLSRIEVEGPMSIGQLGEAFGLDASTLNRQTAAMLRAGVVERIPDPDGGIARKFAITDEGARRLDSDRTRNLAGLAKVMADWTPEEAEQLATSLSRLNLSIERLDGRPWPRD</sequence>
<evidence type="ECO:0000313" key="2">
    <source>
        <dbReference type="EMBL" id="AGK78963.1"/>
    </source>
</evidence>
<dbReference type="KEGG" id="sfi:SFUL_4062"/>
<dbReference type="AlphaFoldDB" id="N0CZH6"/>
<dbReference type="Pfam" id="PF01047">
    <property type="entry name" value="MarR"/>
    <property type="match status" value="1"/>
</dbReference>
<accession>N0CZH6</accession>
<dbReference type="HOGENOM" id="CLU_083287_15_0_11"/>
<dbReference type="InterPro" id="IPR000835">
    <property type="entry name" value="HTH_MarR-typ"/>
</dbReference>
<name>N0CZH6_STRMI</name>
<dbReference type="PANTHER" id="PTHR39515">
    <property type="entry name" value="CONSERVED PROTEIN"/>
    <property type="match status" value="1"/>
</dbReference>
<organism evidence="2 3">
    <name type="scientific">Streptomyces microflavus DSM 40593</name>
    <dbReference type="NCBI Taxonomy" id="1303692"/>
    <lineage>
        <taxon>Bacteria</taxon>
        <taxon>Bacillati</taxon>
        <taxon>Actinomycetota</taxon>
        <taxon>Actinomycetes</taxon>
        <taxon>Kitasatosporales</taxon>
        <taxon>Streptomycetaceae</taxon>
        <taxon>Streptomyces</taxon>
    </lineage>
</organism>
<protein>
    <submittedName>
        <fullName evidence="2">MarR family transcriptional regulator</fullName>
    </submittedName>
</protein>
<dbReference type="PATRIC" id="fig|1303692.3.peg.4066"/>
<dbReference type="SUPFAM" id="SSF46785">
    <property type="entry name" value="Winged helix' DNA-binding domain"/>
    <property type="match status" value="1"/>
</dbReference>
<feature type="domain" description="HTH marR-type" evidence="1">
    <location>
        <begin position="35"/>
        <end position="133"/>
    </location>
</feature>
<evidence type="ECO:0000259" key="1">
    <source>
        <dbReference type="SMART" id="SM00347"/>
    </source>
</evidence>
<dbReference type="eggNOG" id="COG1846">
    <property type="taxonomic scope" value="Bacteria"/>
</dbReference>
<dbReference type="Proteomes" id="UP000013304">
    <property type="component" value="Chromosome"/>
</dbReference>
<dbReference type="EMBL" id="CP005080">
    <property type="protein sequence ID" value="AGK78963.1"/>
    <property type="molecule type" value="Genomic_DNA"/>
</dbReference>
<reference evidence="2 3" key="1">
    <citation type="submission" date="2013-04" db="EMBL/GenBank/DDBJ databases">
        <title>Complete genome sequence of Streptomyces fulvissimus.</title>
        <authorList>
            <person name="Myronovskyi M."/>
            <person name="Tokovenko B."/>
            <person name="Manderscheid N."/>
            <person name="Petzke L."/>
            <person name="Luzhetskyy A."/>
        </authorList>
    </citation>
    <scope>NUCLEOTIDE SEQUENCE [LARGE SCALE GENOMIC DNA]</scope>
    <source>
        <strain evidence="2 3">DSM 40593</strain>
    </source>
</reference>
<dbReference type="SMART" id="SM00347">
    <property type="entry name" value="HTH_MARR"/>
    <property type="match status" value="1"/>
</dbReference>
<dbReference type="PANTHER" id="PTHR39515:SF2">
    <property type="entry name" value="HTH-TYPE TRANSCRIPTIONAL REGULATOR RV0880"/>
    <property type="match status" value="1"/>
</dbReference>
<dbReference type="InterPro" id="IPR036388">
    <property type="entry name" value="WH-like_DNA-bd_sf"/>
</dbReference>
<dbReference type="Gene3D" id="1.10.10.10">
    <property type="entry name" value="Winged helix-like DNA-binding domain superfamily/Winged helix DNA-binding domain"/>
    <property type="match status" value="1"/>
</dbReference>
<dbReference type="InterPro" id="IPR036390">
    <property type="entry name" value="WH_DNA-bd_sf"/>
</dbReference>
<evidence type="ECO:0000313" key="3">
    <source>
        <dbReference type="Proteomes" id="UP000013304"/>
    </source>
</evidence>
<proteinExistence type="predicted"/>